<proteinExistence type="predicted"/>
<protein>
    <submittedName>
        <fullName evidence="1">Uncharacterized protein</fullName>
    </submittedName>
</protein>
<organism evidence="1 2">
    <name type="scientific">Ameca splendens</name>
    <dbReference type="NCBI Taxonomy" id="208324"/>
    <lineage>
        <taxon>Eukaryota</taxon>
        <taxon>Metazoa</taxon>
        <taxon>Chordata</taxon>
        <taxon>Craniata</taxon>
        <taxon>Vertebrata</taxon>
        <taxon>Euteleostomi</taxon>
        <taxon>Actinopterygii</taxon>
        <taxon>Neopterygii</taxon>
        <taxon>Teleostei</taxon>
        <taxon>Neoteleostei</taxon>
        <taxon>Acanthomorphata</taxon>
        <taxon>Ovalentaria</taxon>
        <taxon>Atherinomorphae</taxon>
        <taxon>Cyprinodontiformes</taxon>
        <taxon>Goodeidae</taxon>
        <taxon>Ameca</taxon>
    </lineage>
</organism>
<comment type="caution">
    <text evidence="1">The sequence shown here is derived from an EMBL/GenBank/DDBJ whole genome shotgun (WGS) entry which is preliminary data.</text>
</comment>
<dbReference type="EMBL" id="JAHRIP010037714">
    <property type="protein sequence ID" value="MEQ2294298.1"/>
    <property type="molecule type" value="Genomic_DNA"/>
</dbReference>
<name>A0ABV0YKC0_9TELE</name>
<dbReference type="Proteomes" id="UP001469553">
    <property type="component" value="Unassembled WGS sequence"/>
</dbReference>
<evidence type="ECO:0000313" key="2">
    <source>
        <dbReference type="Proteomes" id="UP001469553"/>
    </source>
</evidence>
<evidence type="ECO:0000313" key="1">
    <source>
        <dbReference type="EMBL" id="MEQ2294298.1"/>
    </source>
</evidence>
<reference evidence="1 2" key="1">
    <citation type="submission" date="2021-06" db="EMBL/GenBank/DDBJ databases">
        <authorList>
            <person name="Palmer J.M."/>
        </authorList>
    </citation>
    <scope>NUCLEOTIDE SEQUENCE [LARGE SCALE GENOMIC DNA]</scope>
    <source>
        <strain evidence="1 2">AS_MEX2019</strain>
        <tissue evidence="1">Muscle</tissue>
    </source>
</reference>
<accession>A0ABV0YKC0</accession>
<sequence>MLAEFLRCTEVKPTSMDEKHLTHQLYENASPVARLMVAPNDFPDVTNTGRRVHSHLPAANAEQALHWCQHNSVLYGSFGHSSLVCYSHISHLGDPENCCSTCNILAACFPYTYC</sequence>
<keyword evidence="2" id="KW-1185">Reference proteome</keyword>
<gene>
    <name evidence="1" type="ORF">AMECASPLE_002576</name>
</gene>